<evidence type="ECO:0000259" key="5">
    <source>
        <dbReference type="Pfam" id="PF08546"/>
    </source>
</evidence>
<dbReference type="InterPro" id="IPR013752">
    <property type="entry name" value="KPA_reductase"/>
</dbReference>
<dbReference type="Pfam" id="PF08546">
    <property type="entry name" value="ApbA_C"/>
    <property type="match status" value="1"/>
</dbReference>
<evidence type="ECO:0000256" key="1">
    <source>
        <dbReference type="ARBA" id="ARBA00007870"/>
    </source>
</evidence>
<proteinExistence type="inferred from homology"/>
<dbReference type="InterPro" id="IPR013328">
    <property type="entry name" value="6PGD_dom2"/>
</dbReference>
<reference evidence="6" key="2">
    <citation type="submission" date="2023-12" db="EMBL/GenBank/DDBJ databases">
        <authorList>
            <person name="Sun Q."/>
            <person name="Inoue M."/>
        </authorList>
    </citation>
    <scope>NUCLEOTIDE SEQUENCE</scope>
    <source>
        <strain evidence="6">JCM 17590</strain>
    </source>
</reference>
<reference evidence="6" key="1">
    <citation type="journal article" date="2014" name="Int. J. Syst. Evol. Microbiol.">
        <title>Complete genome of a new Firmicutes species belonging to the dominant human colonic microbiota ('Ruminococcus bicirculans') reveals two chromosomes and a selective capacity to utilize plant glucans.</title>
        <authorList>
            <consortium name="NISC Comparative Sequencing Program"/>
            <person name="Wegmann U."/>
            <person name="Louis P."/>
            <person name="Goesmann A."/>
            <person name="Henrissat B."/>
            <person name="Duncan S.H."/>
            <person name="Flint H.J."/>
        </authorList>
    </citation>
    <scope>NUCLEOTIDE SEQUENCE</scope>
    <source>
        <strain evidence="6">JCM 17590</strain>
    </source>
</reference>
<feature type="domain" description="Ketopantoate reductase N-terminal" evidence="4">
    <location>
        <begin position="7"/>
        <end position="154"/>
    </location>
</feature>
<protein>
    <submittedName>
        <fullName evidence="6">2-dehydropantoate 2-reductase N-terminal domain-containing protein</fullName>
    </submittedName>
</protein>
<comment type="similarity">
    <text evidence="1">Belongs to the ketopantoate reductase family.</text>
</comment>
<organism evidence="6 7">
    <name type="scientific">Gryllotalpicola daejeonensis</name>
    <dbReference type="NCBI Taxonomy" id="993087"/>
    <lineage>
        <taxon>Bacteria</taxon>
        <taxon>Bacillati</taxon>
        <taxon>Actinomycetota</taxon>
        <taxon>Actinomycetes</taxon>
        <taxon>Micrococcales</taxon>
        <taxon>Microbacteriaceae</taxon>
        <taxon>Gryllotalpicola</taxon>
    </lineage>
</organism>
<keyword evidence="2" id="KW-0521">NADP</keyword>
<accession>A0ABP7ZLR7</accession>
<dbReference type="Proteomes" id="UP001415169">
    <property type="component" value="Unassembled WGS sequence"/>
</dbReference>
<gene>
    <name evidence="6" type="ORF">GCM10022286_23880</name>
</gene>
<dbReference type="Gene3D" id="3.40.50.720">
    <property type="entry name" value="NAD(P)-binding Rossmann-like Domain"/>
    <property type="match status" value="1"/>
</dbReference>
<dbReference type="Pfam" id="PF02558">
    <property type="entry name" value="ApbA"/>
    <property type="match status" value="1"/>
</dbReference>
<evidence type="ECO:0000313" key="6">
    <source>
        <dbReference type="EMBL" id="GAA4163432.1"/>
    </source>
</evidence>
<sequence>MIPMRYVIVGTGAIGGTLAARLAQHGSTPPLVIARGDNAAAIRAGGMLLRSPDDEVRVDAPVATSPAEAELTTDDVLVFTTKTHQLQTALLEWVDQPVRAAAGEVVGTAGELLPVLTALNGVEAERLAQRYFRRVYGVCVWLPAVHLAPGEFTVRIAPVSGMFIVGRYGLPSADDDAGADVELLDTIRSDWERATFRVHLVDDVLRWKHRKLLANLGNAVQALVGPGASDDISRELYRLAREEGLAVYAAAGIGIPTDDEEELWRGGVFDVRPVPGVDGPIGGSTWQSLARGSGSIETDYLNGEIVRIARAVGVAAPVNEALQRLARQAAAERRAPASVTPAELRKLIGLD</sequence>
<feature type="domain" description="Ketopantoate reductase C-terminal" evidence="5">
    <location>
        <begin position="203"/>
        <end position="328"/>
    </location>
</feature>
<evidence type="ECO:0000313" key="7">
    <source>
        <dbReference type="Proteomes" id="UP001415169"/>
    </source>
</evidence>
<comment type="caution">
    <text evidence="6">The sequence shown here is derived from an EMBL/GenBank/DDBJ whole genome shotgun (WGS) entry which is preliminary data.</text>
</comment>
<evidence type="ECO:0000259" key="4">
    <source>
        <dbReference type="Pfam" id="PF02558"/>
    </source>
</evidence>
<dbReference type="InterPro" id="IPR008927">
    <property type="entry name" value="6-PGluconate_DH-like_C_sf"/>
</dbReference>
<evidence type="ECO:0000256" key="3">
    <source>
        <dbReference type="ARBA" id="ARBA00023002"/>
    </source>
</evidence>
<keyword evidence="3" id="KW-0560">Oxidoreductase</keyword>
<dbReference type="InterPro" id="IPR013332">
    <property type="entry name" value="KPR_N"/>
</dbReference>
<dbReference type="PANTHER" id="PTHR43765:SF2">
    <property type="entry name" value="2-DEHYDROPANTOATE 2-REDUCTASE"/>
    <property type="match status" value="1"/>
</dbReference>
<dbReference type="InterPro" id="IPR050838">
    <property type="entry name" value="Ketopantoate_reductase"/>
</dbReference>
<dbReference type="EMBL" id="BAABBV010000001">
    <property type="protein sequence ID" value="GAA4163432.1"/>
    <property type="molecule type" value="Genomic_DNA"/>
</dbReference>
<dbReference type="PANTHER" id="PTHR43765">
    <property type="entry name" value="2-DEHYDROPANTOATE 2-REDUCTASE-RELATED"/>
    <property type="match status" value="1"/>
</dbReference>
<keyword evidence="7" id="KW-1185">Reference proteome</keyword>
<evidence type="ECO:0000256" key="2">
    <source>
        <dbReference type="ARBA" id="ARBA00022857"/>
    </source>
</evidence>
<dbReference type="InterPro" id="IPR036291">
    <property type="entry name" value="NAD(P)-bd_dom_sf"/>
</dbReference>
<name>A0ABP7ZLR7_9MICO</name>
<dbReference type="SUPFAM" id="SSF48179">
    <property type="entry name" value="6-phosphogluconate dehydrogenase C-terminal domain-like"/>
    <property type="match status" value="1"/>
</dbReference>
<dbReference type="SUPFAM" id="SSF51735">
    <property type="entry name" value="NAD(P)-binding Rossmann-fold domains"/>
    <property type="match status" value="1"/>
</dbReference>
<dbReference type="Gene3D" id="1.10.1040.10">
    <property type="entry name" value="N-(1-d-carboxylethyl)-l-norvaline Dehydrogenase, domain 2"/>
    <property type="match status" value="1"/>
</dbReference>